<reference evidence="3 4" key="1">
    <citation type="submission" date="2024-03" db="EMBL/GenBank/DDBJ databases">
        <title>High-quality draft genome sequencing of Tistrella sp. BH-R2-4.</title>
        <authorList>
            <person name="Dong C."/>
        </authorList>
    </citation>
    <scope>NUCLEOTIDE SEQUENCE [LARGE SCALE GENOMIC DNA]</scope>
    <source>
        <strain evidence="3 4">BH-R2-4</strain>
    </source>
</reference>
<evidence type="ECO:0000256" key="1">
    <source>
        <dbReference type="ARBA" id="ARBA00022729"/>
    </source>
</evidence>
<dbReference type="InterPro" id="IPR038404">
    <property type="entry name" value="TRAP_DctP_sf"/>
</dbReference>
<sequence length="352" mass="38351">MRRFLAAAFGAALTLTGLTLAGLGGGVAPAAAQETTTLKISHYLPAGHGFQTDFLGPWAAELEQRTNGRVKAEIFPGTSSFGNAARQADQVRAGVIDIALGLRGIPRGRFERSSVFELPFVVSDAGAGTRAMWEMYKSGALADDYKDYKVLALFVHNGGLFHTTNTPVRELSDLNGLRLRTPSEAVSVMLQSLGASAVGLPPSEIYENLQKGTLDGLVTTWDLVGATRLNEVVKYHTDGRVYTAGFYVIMNQRSFDKLPPDVQAIIDDMSGDTLVAKFGDWWATWDKAGRDDAVARGHEIITVDEPTRDRWRTELTPMIDAYLSRLEKTGVTDARALYEQATELTKSYEAAK</sequence>
<dbReference type="NCBIfam" id="NF037995">
    <property type="entry name" value="TRAP_S1"/>
    <property type="match status" value="1"/>
</dbReference>
<dbReference type="InterPro" id="IPR018389">
    <property type="entry name" value="DctP_fam"/>
</dbReference>
<dbReference type="PANTHER" id="PTHR33376:SF15">
    <property type="entry name" value="BLL6794 PROTEIN"/>
    <property type="match status" value="1"/>
</dbReference>
<evidence type="ECO:0000256" key="2">
    <source>
        <dbReference type="SAM" id="SignalP"/>
    </source>
</evidence>
<evidence type="ECO:0000313" key="4">
    <source>
        <dbReference type="Proteomes" id="UP001413721"/>
    </source>
</evidence>
<feature type="chain" id="PRO_5047221700" evidence="2">
    <location>
        <begin position="22"/>
        <end position="352"/>
    </location>
</feature>
<dbReference type="CDD" id="cd13665">
    <property type="entry name" value="PBP2_TRAP_Dctp3_4"/>
    <property type="match status" value="1"/>
</dbReference>
<feature type="signal peptide" evidence="2">
    <location>
        <begin position="1"/>
        <end position="21"/>
    </location>
</feature>
<keyword evidence="1 2" id="KW-0732">Signal</keyword>
<dbReference type="PANTHER" id="PTHR33376">
    <property type="match status" value="1"/>
</dbReference>
<evidence type="ECO:0000313" key="3">
    <source>
        <dbReference type="EMBL" id="MEN2990829.1"/>
    </source>
</evidence>
<dbReference type="EMBL" id="JBBKTW010000008">
    <property type="protein sequence ID" value="MEN2990829.1"/>
    <property type="molecule type" value="Genomic_DNA"/>
</dbReference>
<dbReference type="SUPFAM" id="SSF53850">
    <property type="entry name" value="Periplasmic binding protein-like II"/>
    <property type="match status" value="1"/>
</dbReference>
<dbReference type="Gene3D" id="3.40.190.170">
    <property type="entry name" value="Bacterial extracellular solute-binding protein, family 7"/>
    <property type="match status" value="1"/>
</dbReference>
<organism evidence="3 4">
    <name type="scientific">Tistrella arctica</name>
    <dbReference type="NCBI Taxonomy" id="3133430"/>
    <lineage>
        <taxon>Bacteria</taxon>
        <taxon>Pseudomonadati</taxon>
        <taxon>Pseudomonadota</taxon>
        <taxon>Alphaproteobacteria</taxon>
        <taxon>Geminicoccales</taxon>
        <taxon>Geminicoccaceae</taxon>
        <taxon>Tistrella</taxon>
    </lineage>
</organism>
<gene>
    <name evidence="3" type="ORF">WG926_21115</name>
</gene>
<proteinExistence type="predicted"/>
<dbReference type="Pfam" id="PF03480">
    <property type="entry name" value="DctP"/>
    <property type="match status" value="1"/>
</dbReference>
<comment type="caution">
    <text evidence="3">The sequence shown here is derived from an EMBL/GenBank/DDBJ whole genome shotgun (WGS) entry which is preliminary data.</text>
</comment>
<accession>A0ABU9YPU2</accession>
<dbReference type="Proteomes" id="UP001413721">
    <property type="component" value="Unassembled WGS sequence"/>
</dbReference>
<keyword evidence="4" id="KW-1185">Reference proteome</keyword>
<dbReference type="RefSeq" id="WP_345933344.1">
    <property type="nucleotide sequence ID" value="NZ_JBBKTV010000005.1"/>
</dbReference>
<protein>
    <submittedName>
        <fullName evidence="3">TRAP transporter substrate-binding protein</fullName>
    </submittedName>
</protein>
<name>A0ABU9YPU2_9PROT</name>